<accession>I3S7Y7</accession>
<dbReference type="AlphaFoldDB" id="I3S7Y7"/>
<sequence>MFHVCFNVFSFQNLIREKFDLHLVNLNSYSSLIALFFVPDLLKLKLPFLGGLKSSKVIVRPTSKGFAMTMRNSMLGKVSWRQFLKLMKAALETSPPMPDGIVDILLQNSLSAKVDIIDCSRQKEHSRF</sequence>
<dbReference type="EMBL" id="BT136584">
    <property type="protein sequence ID" value="AFK36379.1"/>
    <property type="molecule type" value="mRNA"/>
</dbReference>
<proteinExistence type="evidence at transcript level"/>
<reference evidence="1" key="1">
    <citation type="submission" date="2012-05" db="EMBL/GenBank/DDBJ databases">
        <authorList>
            <person name="Krishnakumar V."/>
            <person name="Cheung F."/>
            <person name="Xiao Y."/>
            <person name="Chan A."/>
            <person name="Moskal W.A."/>
            <person name="Town C.D."/>
        </authorList>
    </citation>
    <scope>NUCLEOTIDE SEQUENCE</scope>
</reference>
<name>I3S7Y7_LOTJA</name>
<evidence type="ECO:0000313" key="1">
    <source>
        <dbReference type="EMBL" id="AFK36379.1"/>
    </source>
</evidence>
<protein>
    <submittedName>
        <fullName evidence="1">Uncharacterized protein</fullName>
    </submittedName>
</protein>
<organism evidence="1">
    <name type="scientific">Lotus japonicus</name>
    <name type="common">Lotus corniculatus var. japonicus</name>
    <dbReference type="NCBI Taxonomy" id="34305"/>
    <lineage>
        <taxon>Eukaryota</taxon>
        <taxon>Viridiplantae</taxon>
        <taxon>Streptophyta</taxon>
        <taxon>Embryophyta</taxon>
        <taxon>Tracheophyta</taxon>
        <taxon>Spermatophyta</taxon>
        <taxon>Magnoliopsida</taxon>
        <taxon>eudicotyledons</taxon>
        <taxon>Gunneridae</taxon>
        <taxon>Pentapetalae</taxon>
        <taxon>rosids</taxon>
        <taxon>fabids</taxon>
        <taxon>Fabales</taxon>
        <taxon>Fabaceae</taxon>
        <taxon>Papilionoideae</taxon>
        <taxon>50 kb inversion clade</taxon>
        <taxon>NPAAA clade</taxon>
        <taxon>Hologalegina</taxon>
        <taxon>robinioid clade</taxon>
        <taxon>Loteae</taxon>
        <taxon>Lotus</taxon>
    </lineage>
</organism>